<dbReference type="InterPro" id="IPR000719">
    <property type="entry name" value="Prot_kinase_dom"/>
</dbReference>
<dbReference type="PANTHER" id="PTHR43289:SF34">
    <property type="entry name" value="SERINE_THREONINE-PROTEIN KINASE YBDM-RELATED"/>
    <property type="match status" value="1"/>
</dbReference>
<dbReference type="SUPFAM" id="SSF56112">
    <property type="entry name" value="Protein kinase-like (PK-like)"/>
    <property type="match status" value="1"/>
</dbReference>
<evidence type="ECO:0000256" key="4">
    <source>
        <dbReference type="ARBA" id="ARBA00022840"/>
    </source>
</evidence>
<keyword evidence="9" id="KW-0723">Serine/threonine-protein kinase</keyword>
<proteinExistence type="predicted"/>
<keyword evidence="7" id="KW-0472">Membrane</keyword>
<name>A0A853DE63_9MICO</name>
<evidence type="ECO:0000256" key="6">
    <source>
        <dbReference type="SAM" id="MobiDB-lite"/>
    </source>
</evidence>
<dbReference type="PROSITE" id="PS00108">
    <property type="entry name" value="PROTEIN_KINASE_ST"/>
    <property type="match status" value="1"/>
</dbReference>
<dbReference type="Gene3D" id="1.10.510.10">
    <property type="entry name" value="Transferase(Phosphotransferase) domain 1"/>
    <property type="match status" value="1"/>
</dbReference>
<dbReference type="RefSeq" id="WP_179482847.1">
    <property type="nucleotide sequence ID" value="NZ_JACCFW010000001.1"/>
</dbReference>
<feature type="transmembrane region" description="Helical" evidence="7">
    <location>
        <begin position="556"/>
        <end position="578"/>
    </location>
</feature>
<dbReference type="InterPro" id="IPR008271">
    <property type="entry name" value="Ser/Thr_kinase_AS"/>
</dbReference>
<accession>A0A853DE63</accession>
<reference evidence="9 10" key="1">
    <citation type="submission" date="2020-07" db="EMBL/GenBank/DDBJ databases">
        <title>Sequencing the genomes of 1000 actinobacteria strains.</title>
        <authorList>
            <person name="Klenk H.-P."/>
        </authorList>
    </citation>
    <scope>NUCLEOTIDE SEQUENCE [LARGE SCALE GENOMIC DNA]</scope>
    <source>
        <strain evidence="9 10">DSM 29531</strain>
    </source>
</reference>
<feature type="transmembrane region" description="Helical" evidence="7">
    <location>
        <begin position="489"/>
        <end position="507"/>
    </location>
</feature>
<evidence type="ECO:0000256" key="7">
    <source>
        <dbReference type="SAM" id="Phobius"/>
    </source>
</evidence>
<feature type="compositionally biased region" description="Basic and acidic residues" evidence="6">
    <location>
        <begin position="320"/>
        <end position="334"/>
    </location>
</feature>
<dbReference type="PROSITE" id="PS00107">
    <property type="entry name" value="PROTEIN_KINASE_ATP"/>
    <property type="match status" value="1"/>
</dbReference>
<evidence type="ECO:0000256" key="2">
    <source>
        <dbReference type="ARBA" id="ARBA00022741"/>
    </source>
</evidence>
<keyword evidence="7" id="KW-1133">Transmembrane helix</keyword>
<evidence type="ECO:0000313" key="9">
    <source>
        <dbReference type="EMBL" id="NYJ75866.1"/>
    </source>
</evidence>
<keyword evidence="2 5" id="KW-0547">Nucleotide-binding</keyword>
<feature type="domain" description="Protein kinase" evidence="8">
    <location>
        <begin position="46"/>
        <end position="298"/>
    </location>
</feature>
<dbReference type="AlphaFoldDB" id="A0A853DE63"/>
<keyword evidence="10" id="KW-1185">Reference proteome</keyword>
<dbReference type="Pfam" id="PF00069">
    <property type="entry name" value="Pkinase"/>
    <property type="match status" value="1"/>
</dbReference>
<dbReference type="GO" id="GO:0004674">
    <property type="term" value="F:protein serine/threonine kinase activity"/>
    <property type="evidence" value="ECO:0007669"/>
    <property type="project" value="UniProtKB-KW"/>
</dbReference>
<feature type="binding site" evidence="5">
    <location>
        <position position="74"/>
    </location>
    <ligand>
        <name>ATP</name>
        <dbReference type="ChEBI" id="CHEBI:30616"/>
    </ligand>
</feature>
<dbReference type="PROSITE" id="PS50011">
    <property type="entry name" value="PROTEIN_KINASE_DOM"/>
    <property type="match status" value="1"/>
</dbReference>
<dbReference type="Gene3D" id="3.30.200.20">
    <property type="entry name" value="Phosphorylase Kinase, domain 1"/>
    <property type="match status" value="1"/>
</dbReference>
<feature type="transmembrane region" description="Helical" evidence="7">
    <location>
        <begin position="519"/>
        <end position="536"/>
    </location>
</feature>
<evidence type="ECO:0000256" key="3">
    <source>
        <dbReference type="ARBA" id="ARBA00022777"/>
    </source>
</evidence>
<evidence type="ECO:0000259" key="8">
    <source>
        <dbReference type="PROSITE" id="PS50011"/>
    </source>
</evidence>
<gene>
    <name evidence="9" type="ORF">HNR15_002829</name>
</gene>
<keyword evidence="7" id="KW-0812">Transmembrane</keyword>
<evidence type="ECO:0000313" key="10">
    <source>
        <dbReference type="Proteomes" id="UP000571817"/>
    </source>
</evidence>
<dbReference type="CDD" id="cd14014">
    <property type="entry name" value="STKc_PknB_like"/>
    <property type="match status" value="1"/>
</dbReference>
<dbReference type="InterPro" id="IPR017441">
    <property type="entry name" value="Protein_kinase_ATP_BS"/>
</dbReference>
<keyword evidence="3 9" id="KW-0418">Kinase</keyword>
<organism evidence="9 10">
    <name type="scientific">Allobranchiibius huperziae</name>
    <dbReference type="NCBI Taxonomy" id="1874116"/>
    <lineage>
        <taxon>Bacteria</taxon>
        <taxon>Bacillati</taxon>
        <taxon>Actinomycetota</taxon>
        <taxon>Actinomycetes</taxon>
        <taxon>Micrococcales</taxon>
        <taxon>Dermacoccaceae</taxon>
        <taxon>Allobranchiibius</taxon>
    </lineage>
</organism>
<dbReference type="SMART" id="SM00220">
    <property type="entry name" value="S_TKc"/>
    <property type="match status" value="1"/>
</dbReference>
<dbReference type="EMBL" id="JACCFW010000001">
    <property type="protein sequence ID" value="NYJ75866.1"/>
    <property type="molecule type" value="Genomic_DNA"/>
</dbReference>
<keyword evidence="4 5" id="KW-0067">ATP-binding</keyword>
<feature type="region of interest" description="Disordered" evidence="6">
    <location>
        <begin position="1"/>
        <end position="36"/>
    </location>
</feature>
<evidence type="ECO:0000256" key="1">
    <source>
        <dbReference type="ARBA" id="ARBA00022679"/>
    </source>
</evidence>
<feature type="transmembrane region" description="Helical" evidence="7">
    <location>
        <begin position="424"/>
        <end position="444"/>
    </location>
</feature>
<evidence type="ECO:0000256" key="5">
    <source>
        <dbReference type="PROSITE-ProRule" id="PRU10141"/>
    </source>
</evidence>
<dbReference type="GO" id="GO:0005524">
    <property type="term" value="F:ATP binding"/>
    <property type="evidence" value="ECO:0007669"/>
    <property type="project" value="UniProtKB-UniRule"/>
</dbReference>
<dbReference type="PANTHER" id="PTHR43289">
    <property type="entry name" value="MITOGEN-ACTIVATED PROTEIN KINASE KINASE KINASE 20-RELATED"/>
    <property type="match status" value="1"/>
</dbReference>
<feature type="region of interest" description="Disordered" evidence="6">
    <location>
        <begin position="303"/>
        <end position="398"/>
    </location>
</feature>
<comment type="caution">
    <text evidence="9">The sequence shown here is derived from an EMBL/GenBank/DDBJ whole genome shotgun (WGS) entry which is preliminary data.</text>
</comment>
<keyword evidence="1" id="KW-0808">Transferase</keyword>
<dbReference type="InterPro" id="IPR011009">
    <property type="entry name" value="Kinase-like_dom_sf"/>
</dbReference>
<protein>
    <submittedName>
        <fullName evidence="9">Serine/threonine protein kinase</fullName>
    </submittedName>
</protein>
<sequence length="608" mass="64032">MSSPDRRTDASQGFTGASTDAIRLPTGPARRNAAQGAPAYDTIGPYRLLGKVGEGGMGVVYKALDRRDQVVALKVLRAHIAYDDGARERLRREVTTLSLVRSSRIGWVVDADVDGDRPYLVTRYVNGPPLDAVVEETGPLGAAQLAALGSGVAEALRDIHRAGIVHRDLKPGNVLMDGEEPVLIDFGIAHVADETRLTSTGLVMGTPGYLSPEIVEGGDVTEATDWWGWAATLAYAASGTAPFGRGPMHAVLDRVSEGRADLRGVDPRMRPLLAAALSPEPSARPSAAEVLEQLHVYSTGGHTTGIAVRRTRPATTQLPEGRERIREGREDRSDAGPWGSQAPRRAQPTGPAAPVLPPVARTPDPTRDYRPAPRQSVDPGWGATPSPDPSYAGSGRTHLDPRIGRPARTGTLAALAAADVGLAVHWPVLALIVTFLWSFAARWNDRAITSMVLRRYNSGPRRSDPMVAVATSPLHAVVGAFSALLTMVIPFFVGACVAAGTAVVTAFARHAPAAVDRPIPMVLGTLAGCAVLWWGPGSAGMRRGSRSIVRSVARDVPVTRVVIGVCVAIALLAALYGLGSLDQGVSTFPYADTAQLPLSDVLPSLPGG</sequence>
<dbReference type="Proteomes" id="UP000571817">
    <property type="component" value="Unassembled WGS sequence"/>
</dbReference>